<dbReference type="RefSeq" id="WP_235290926.1">
    <property type="nucleotide sequence ID" value="NZ_BSOH01000007.1"/>
</dbReference>
<organism evidence="1 2">
    <name type="scientific">Portibacter lacus</name>
    <dbReference type="NCBI Taxonomy" id="1099794"/>
    <lineage>
        <taxon>Bacteria</taxon>
        <taxon>Pseudomonadati</taxon>
        <taxon>Bacteroidota</taxon>
        <taxon>Saprospiria</taxon>
        <taxon>Saprospirales</taxon>
        <taxon>Haliscomenobacteraceae</taxon>
        <taxon>Portibacter</taxon>
    </lineage>
</organism>
<evidence type="ECO:0000313" key="1">
    <source>
        <dbReference type="EMBL" id="GLR16894.1"/>
    </source>
</evidence>
<reference evidence="1" key="2">
    <citation type="submission" date="2023-01" db="EMBL/GenBank/DDBJ databases">
        <title>Draft genome sequence of Portibacter lacus strain NBRC 108769.</title>
        <authorList>
            <person name="Sun Q."/>
            <person name="Mori K."/>
        </authorList>
    </citation>
    <scope>NUCLEOTIDE SEQUENCE</scope>
    <source>
        <strain evidence="1">NBRC 108769</strain>
    </source>
</reference>
<evidence type="ECO:0000313" key="2">
    <source>
        <dbReference type="Proteomes" id="UP001156666"/>
    </source>
</evidence>
<accession>A0AA37SNQ8</accession>
<gene>
    <name evidence="1" type="ORF">GCM10007940_15090</name>
</gene>
<name>A0AA37SNQ8_9BACT</name>
<reference evidence="1" key="1">
    <citation type="journal article" date="2014" name="Int. J. Syst. Evol. Microbiol.">
        <title>Complete genome sequence of Corynebacterium casei LMG S-19264T (=DSM 44701T), isolated from a smear-ripened cheese.</title>
        <authorList>
            <consortium name="US DOE Joint Genome Institute (JGI-PGF)"/>
            <person name="Walter F."/>
            <person name="Albersmeier A."/>
            <person name="Kalinowski J."/>
            <person name="Ruckert C."/>
        </authorList>
    </citation>
    <scope>NUCLEOTIDE SEQUENCE</scope>
    <source>
        <strain evidence="1">NBRC 108769</strain>
    </source>
</reference>
<keyword evidence="2" id="KW-1185">Reference proteome</keyword>
<protein>
    <recommendedName>
        <fullName evidence="3">Glycosyl transferase</fullName>
    </recommendedName>
</protein>
<dbReference type="Proteomes" id="UP001156666">
    <property type="component" value="Unassembled WGS sequence"/>
</dbReference>
<proteinExistence type="predicted"/>
<dbReference type="InterPro" id="IPR029044">
    <property type="entry name" value="Nucleotide-diphossugar_trans"/>
</dbReference>
<sequence>MKVSGFTFIKDALTYDYPILEAIHSVLPICDEFVVAVGKSSDETLALIKSIDSSKIKIIETVWDETMREGGRVLAIETDKAFQAIAKDADWAFYIQGDEVIHEKYLDIVKAAMTEYQDNKKVDGFLFNYQHFYGSYDYIGTSSNWYTHEIRVVRNLPSIYSYRDAQGFRKGENEKLNVIPIDAYIYHYGWVKPPEAMQRKQLNFNKYWHNDDWIKDNVEKVEAYDYEGHVQELALFTGDHPEVMKNRIEKLNWKFDHDISFNRTKRKDKIKRFLKRYLGLDFSYKNYEIIKR</sequence>
<dbReference type="AlphaFoldDB" id="A0AA37SNQ8"/>
<dbReference type="SUPFAM" id="SSF53448">
    <property type="entry name" value="Nucleotide-diphospho-sugar transferases"/>
    <property type="match status" value="1"/>
</dbReference>
<dbReference type="EMBL" id="BSOH01000007">
    <property type="protein sequence ID" value="GLR16894.1"/>
    <property type="molecule type" value="Genomic_DNA"/>
</dbReference>
<evidence type="ECO:0008006" key="3">
    <source>
        <dbReference type="Google" id="ProtNLM"/>
    </source>
</evidence>
<comment type="caution">
    <text evidence="1">The sequence shown here is derived from an EMBL/GenBank/DDBJ whole genome shotgun (WGS) entry which is preliminary data.</text>
</comment>